<feature type="region of interest" description="Disordered" evidence="3">
    <location>
        <begin position="494"/>
        <end position="516"/>
    </location>
</feature>
<accession>E9G1Y8</accession>
<dbReference type="PANTHER" id="PTHR12585:SF27">
    <property type="entry name" value="MEIOTIC RECOMBINATION PROTEIN REC8 HOMOLOG"/>
    <property type="match status" value="1"/>
</dbReference>
<reference evidence="5 6" key="1">
    <citation type="journal article" date="2011" name="Science">
        <title>The ecoresponsive genome of Daphnia pulex.</title>
        <authorList>
            <person name="Colbourne J.K."/>
            <person name="Pfrender M.E."/>
            <person name="Gilbert D."/>
            <person name="Thomas W.K."/>
            <person name="Tucker A."/>
            <person name="Oakley T.H."/>
            <person name="Tokishita S."/>
            <person name="Aerts A."/>
            <person name="Arnold G.J."/>
            <person name="Basu M.K."/>
            <person name="Bauer D.J."/>
            <person name="Caceres C.E."/>
            <person name="Carmel L."/>
            <person name="Casola C."/>
            <person name="Choi J.H."/>
            <person name="Detter J.C."/>
            <person name="Dong Q."/>
            <person name="Dusheyko S."/>
            <person name="Eads B.D."/>
            <person name="Frohlich T."/>
            <person name="Geiler-Samerotte K.A."/>
            <person name="Gerlach D."/>
            <person name="Hatcher P."/>
            <person name="Jogdeo S."/>
            <person name="Krijgsveld J."/>
            <person name="Kriventseva E.V."/>
            <person name="Kultz D."/>
            <person name="Laforsch C."/>
            <person name="Lindquist E."/>
            <person name="Lopez J."/>
            <person name="Manak J.R."/>
            <person name="Muller J."/>
            <person name="Pangilinan J."/>
            <person name="Patwardhan R.P."/>
            <person name="Pitluck S."/>
            <person name="Pritham E.J."/>
            <person name="Rechtsteiner A."/>
            <person name="Rho M."/>
            <person name="Rogozin I.B."/>
            <person name="Sakarya O."/>
            <person name="Salamov A."/>
            <person name="Schaack S."/>
            <person name="Shapiro H."/>
            <person name="Shiga Y."/>
            <person name="Skalitzky C."/>
            <person name="Smith Z."/>
            <person name="Souvorov A."/>
            <person name="Sung W."/>
            <person name="Tang Z."/>
            <person name="Tsuchiya D."/>
            <person name="Tu H."/>
            <person name="Vos H."/>
            <person name="Wang M."/>
            <person name="Wolf Y.I."/>
            <person name="Yamagata H."/>
            <person name="Yamada T."/>
            <person name="Ye Y."/>
            <person name="Shaw J.R."/>
            <person name="Andrews J."/>
            <person name="Crease T.J."/>
            <person name="Tang H."/>
            <person name="Lucas S.M."/>
            <person name="Robertson H.M."/>
            <person name="Bork P."/>
            <person name="Koonin E.V."/>
            <person name="Zdobnov E.M."/>
            <person name="Grigoriev I.V."/>
            <person name="Lynch M."/>
            <person name="Boore J.L."/>
        </authorList>
    </citation>
    <scope>NUCLEOTIDE SEQUENCE [LARGE SCALE GENOMIC DNA]</scope>
</reference>
<feature type="compositionally biased region" description="Polar residues" evidence="3">
    <location>
        <begin position="498"/>
        <end position="513"/>
    </location>
</feature>
<dbReference type="HOGENOM" id="CLU_019623_0_0_1"/>
<dbReference type="GO" id="GO:0030893">
    <property type="term" value="C:meiotic cohesin complex"/>
    <property type="evidence" value="ECO:0000318"/>
    <property type="project" value="GO_Central"/>
</dbReference>
<dbReference type="InterPro" id="IPR006910">
    <property type="entry name" value="Rad21_Rec8_N"/>
</dbReference>
<gene>
    <name evidence="5" type="ORF">DAPPUDRAFT_312910</name>
</gene>
<name>E9G1Y8_DAPPU</name>
<organism evidence="5 6">
    <name type="scientific">Daphnia pulex</name>
    <name type="common">Water flea</name>
    <dbReference type="NCBI Taxonomy" id="6669"/>
    <lineage>
        <taxon>Eukaryota</taxon>
        <taxon>Metazoa</taxon>
        <taxon>Ecdysozoa</taxon>
        <taxon>Arthropoda</taxon>
        <taxon>Crustacea</taxon>
        <taxon>Branchiopoda</taxon>
        <taxon>Diplostraca</taxon>
        <taxon>Cladocera</taxon>
        <taxon>Anomopoda</taxon>
        <taxon>Daphniidae</taxon>
        <taxon>Daphnia</taxon>
    </lineage>
</organism>
<dbReference type="InParanoid" id="E9G1Y8"/>
<dbReference type="InterPro" id="IPR039781">
    <property type="entry name" value="Rad21/Rec8-like"/>
</dbReference>
<dbReference type="GO" id="GO:0051177">
    <property type="term" value="P:meiotic sister chromatid cohesion"/>
    <property type="evidence" value="ECO:0000318"/>
    <property type="project" value="GO_Central"/>
</dbReference>
<proteinExistence type="predicted"/>
<dbReference type="AlphaFoldDB" id="E9G1Y8"/>
<comment type="subcellular location">
    <subcellularLocation>
        <location evidence="1">Nucleus</location>
    </subcellularLocation>
</comment>
<evidence type="ECO:0000259" key="4">
    <source>
        <dbReference type="Pfam" id="PF04825"/>
    </source>
</evidence>
<dbReference type="GO" id="GO:0003682">
    <property type="term" value="F:chromatin binding"/>
    <property type="evidence" value="ECO:0000318"/>
    <property type="project" value="GO_Central"/>
</dbReference>
<dbReference type="EMBL" id="GL732529">
    <property type="protein sequence ID" value="EFX86574.1"/>
    <property type="molecule type" value="Genomic_DNA"/>
</dbReference>
<evidence type="ECO:0000313" key="6">
    <source>
        <dbReference type="Proteomes" id="UP000000305"/>
    </source>
</evidence>
<dbReference type="STRING" id="6669.E9G1Y8"/>
<evidence type="ECO:0000256" key="3">
    <source>
        <dbReference type="SAM" id="MobiDB-lite"/>
    </source>
</evidence>
<keyword evidence="2" id="KW-0539">Nucleus</keyword>
<dbReference type="GO" id="GO:0005634">
    <property type="term" value="C:nucleus"/>
    <property type="evidence" value="ECO:0007669"/>
    <property type="project" value="UniProtKB-SubCell"/>
</dbReference>
<keyword evidence="6" id="KW-1185">Reference proteome</keyword>
<evidence type="ECO:0000256" key="2">
    <source>
        <dbReference type="ARBA" id="ARBA00023242"/>
    </source>
</evidence>
<dbReference type="KEGG" id="dpx:DAPPUDRAFT_312910"/>
<evidence type="ECO:0000313" key="5">
    <source>
        <dbReference type="EMBL" id="EFX86574.1"/>
    </source>
</evidence>
<dbReference type="Pfam" id="PF04825">
    <property type="entry name" value="Rad21_Rec8_N"/>
    <property type="match status" value="1"/>
</dbReference>
<dbReference type="PANTHER" id="PTHR12585">
    <property type="entry name" value="SCC1 / RAD21 FAMILY MEMBER"/>
    <property type="match status" value="1"/>
</dbReference>
<protein>
    <submittedName>
        <fullName evidence="5">REC8-like protein copy A</fullName>
    </submittedName>
</protein>
<feature type="domain" description="Rad21/Rec8-like protein N-terminal" evidence="4">
    <location>
        <begin position="1"/>
        <end position="103"/>
    </location>
</feature>
<sequence length="790" mass="88473">MFYDIDILNRRGGKFGMIWLAANKKLRLKGKGSKNDLRLLLQVRVDWICQEIVRYVRTVNPGTEGSSPRFSLYLSAMLTHGAIIAHHKQVSHTLANVRLTFQQRATEKKLKESNISCDVLDLSDAVIGVGKYLLSDGCSLEDSEFGCLVAVVDALKIPSIYPIANESRQAPLCEEQLNCPASPGEIERLFAEMEVPSGIDEFNINSSVIYVSPSEITLKEIDEPLLTMQIDESFNGNEKFGSAFDTLEVLSSWNESNVEQIQLPGPSNLRRSNSKRVIHDDSNAAQDVPIKQSRTEPAGIDNHQPHNLDELFRAQLYDCEDLLGMPNEDVVRTEYTECTVHHIFRRPSVETHQNPLIRELITRNLVTVEEDQTENSDMLNVNNYLEFARMNVNEPNHPEDGPMIVVELDHQEDVPMIVVEPNQQEDVPMIVVEPNQEAALAIVFDEPERARNLQPNEISIAGSANLSNLTVSNVSGYASPRQAEKHLPNMQSIKEAASESTASTQHTGKQTNVGDLPPVGVSARGNFGACSPVSNQPSLSTCQRTDTFSVVKVPDPQALLDTIDEMSDQVSSRLTFHQLVPPTKYSKLEAAKIFQILLGNLAYNFTWPNVMTWPAGEKCDLSPVELQLLHAVYQAGVQGQLELFKLLLFGVQWFCSPFPVERCSEMEIVQTCSSTSHLNVSFVYVGVHAVYAVLNSWTFRYKLLVSTITQKLILMNQQTREFIAPSRSCVVCVDRLHHARDNQDQQRLDQEEEKNGEAKNDDVNSRFSTLVRCMTSSIAKMEVLFEELSV</sequence>
<dbReference type="OrthoDB" id="10071381at2759"/>
<evidence type="ECO:0000256" key="1">
    <source>
        <dbReference type="ARBA" id="ARBA00004123"/>
    </source>
</evidence>
<dbReference type="Proteomes" id="UP000000305">
    <property type="component" value="Unassembled WGS sequence"/>
</dbReference>
<dbReference type="eggNOG" id="KOG1213">
    <property type="taxonomic scope" value="Eukaryota"/>
</dbReference>
<dbReference type="GO" id="GO:0006302">
    <property type="term" value="P:double-strand break repair"/>
    <property type="evidence" value="ECO:0000318"/>
    <property type="project" value="GO_Central"/>
</dbReference>